<proteinExistence type="predicted"/>
<gene>
    <name evidence="1" type="ORF">MCOR_49965</name>
</gene>
<evidence type="ECO:0000313" key="1">
    <source>
        <dbReference type="EMBL" id="CAC5417468.1"/>
    </source>
</evidence>
<keyword evidence="2" id="KW-1185">Reference proteome</keyword>
<dbReference type="OrthoDB" id="5952660at2759"/>
<accession>A0A6J8EB64</accession>
<evidence type="ECO:0000313" key="2">
    <source>
        <dbReference type="Proteomes" id="UP000507470"/>
    </source>
</evidence>
<dbReference type="InterPro" id="IPR011042">
    <property type="entry name" value="6-blade_b-propeller_TolB-like"/>
</dbReference>
<name>A0A6J8EB64_MYTCO</name>
<dbReference type="AlphaFoldDB" id="A0A6J8EB64"/>
<sequence>MVHVVKRLHGSLSNWFLQIDGNRANAVFLSVLRQSVPELKSILSYASVRRKDRMDFGCIIEICQQRVIDITRDQERVTVTLIPEKYQLWNSNQKGTIKQPVDVTVGLYGTILVLDYEDKLFQGRLHYPVDVSLVAEGFQTPTSLAFMNAFAFICESSVPCISYVDITGQLSLKIYALNKQELMQKCQELDLVDAEAEDSQFTKKKLQEMLKGWQKTLPKEDMHSKRRVLNVESLKIPTCVAAAKTENSERKDNTYKHRIGRIEHITLQHKDGDDELLSLHGIAFLNENTLLVSDRDLNKLFAVDLESKEVRHIGGNGEQKCSDGESMSASHGQPLGLCVEQNTIYVTEGASQAIRMVSNTIGLANVLERLKLSFETFSIHDRRKNDESRTHTLDEAIENLISVGHFFDDCIDFIRGTTNKPSLKPQGPEDSVAFKTVESVHMITNCLRSIEQNLRFKLQVSYGSHINLLSMLTLQVEHHFSNMRDRYPSPMVLQYGQQLLSTAKKTIKRRTNTGYHYYTHRSSFYPLPEQSPAFSLMEFPKKDRKQQSSLSADEKDDLMSFRKDYCQSVRQKTVRQQSTMYNAGTLPLNCYEEPEARSEQIEMWDLLFLRQKTRKWQCCMKRGILLLSIPDTLQVRVMQVS</sequence>
<dbReference type="Gene3D" id="2.120.10.30">
    <property type="entry name" value="TolB, C-terminal domain"/>
    <property type="match status" value="1"/>
</dbReference>
<organism evidence="1 2">
    <name type="scientific">Mytilus coruscus</name>
    <name type="common">Sea mussel</name>
    <dbReference type="NCBI Taxonomy" id="42192"/>
    <lineage>
        <taxon>Eukaryota</taxon>
        <taxon>Metazoa</taxon>
        <taxon>Spiralia</taxon>
        <taxon>Lophotrochozoa</taxon>
        <taxon>Mollusca</taxon>
        <taxon>Bivalvia</taxon>
        <taxon>Autobranchia</taxon>
        <taxon>Pteriomorphia</taxon>
        <taxon>Mytilida</taxon>
        <taxon>Mytiloidea</taxon>
        <taxon>Mytilidae</taxon>
        <taxon>Mytilinae</taxon>
        <taxon>Mytilus</taxon>
    </lineage>
</organism>
<dbReference type="EMBL" id="CACVKT020008742">
    <property type="protein sequence ID" value="CAC5417468.1"/>
    <property type="molecule type" value="Genomic_DNA"/>
</dbReference>
<dbReference type="Proteomes" id="UP000507470">
    <property type="component" value="Unassembled WGS sequence"/>
</dbReference>
<dbReference type="SUPFAM" id="SSF101898">
    <property type="entry name" value="NHL repeat"/>
    <property type="match status" value="1"/>
</dbReference>
<protein>
    <submittedName>
        <fullName evidence="1">Uncharacterized protein</fullName>
    </submittedName>
</protein>
<reference evidence="1 2" key="1">
    <citation type="submission" date="2020-06" db="EMBL/GenBank/DDBJ databases">
        <authorList>
            <person name="Li R."/>
            <person name="Bekaert M."/>
        </authorList>
    </citation>
    <scope>NUCLEOTIDE SEQUENCE [LARGE SCALE GENOMIC DNA]</scope>
    <source>
        <strain evidence="2">wild</strain>
    </source>
</reference>